<organism evidence="2 3">
    <name type="scientific">Pinctada imbricata</name>
    <name type="common">Atlantic pearl-oyster</name>
    <name type="synonym">Pinctada martensii</name>
    <dbReference type="NCBI Taxonomy" id="66713"/>
    <lineage>
        <taxon>Eukaryota</taxon>
        <taxon>Metazoa</taxon>
        <taxon>Spiralia</taxon>
        <taxon>Lophotrochozoa</taxon>
        <taxon>Mollusca</taxon>
        <taxon>Bivalvia</taxon>
        <taxon>Autobranchia</taxon>
        <taxon>Pteriomorphia</taxon>
        <taxon>Pterioida</taxon>
        <taxon>Pterioidea</taxon>
        <taxon>Pteriidae</taxon>
        <taxon>Pinctada</taxon>
    </lineage>
</organism>
<proteinExistence type="predicted"/>
<evidence type="ECO:0000313" key="2">
    <source>
        <dbReference type="EMBL" id="KAK3086696.1"/>
    </source>
</evidence>
<feature type="region of interest" description="Disordered" evidence="1">
    <location>
        <begin position="1"/>
        <end position="40"/>
    </location>
</feature>
<sequence>MQRSQGPSREYNLQNRQRVNPPPLNGSPSQPHQSQNNKPLRFRIINNTYRSVSDRMIVNPNTEESFEQLLANMGEVVSIVDGPPTAMFLAKQPYSEVK</sequence>
<dbReference type="Proteomes" id="UP001186944">
    <property type="component" value="Unassembled WGS sequence"/>
</dbReference>
<gene>
    <name evidence="2" type="ORF">FSP39_022122</name>
</gene>
<evidence type="ECO:0000313" key="3">
    <source>
        <dbReference type="Proteomes" id="UP001186944"/>
    </source>
</evidence>
<dbReference type="AlphaFoldDB" id="A0AA88XJU9"/>
<dbReference type="EMBL" id="VSWD01000012">
    <property type="protein sequence ID" value="KAK3086696.1"/>
    <property type="molecule type" value="Genomic_DNA"/>
</dbReference>
<name>A0AA88XJU9_PINIB</name>
<accession>A0AA88XJU9</accession>
<comment type="caution">
    <text evidence="2">The sequence shown here is derived from an EMBL/GenBank/DDBJ whole genome shotgun (WGS) entry which is preliminary data.</text>
</comment>
<feature type="compositionally biased region" description="Polar residues" evidence="1">
    <location>
        <begin position="1"/>
        <end position="18"/>
    </location>
</feature>
<feature type="compositionally biased region" description="Polar residues" evidence="1">
    <location>
        <begin position="26"/>
        <end position="38"/>
    </location>
</feature>
<dbReference type="InterPro" id="IPR036572">
    <property type="entry name" value="Doublecortin_dom_sf"/>
</dbReference>
<dbReference type="GO" id="GO:0035556">
    <property type="term" value="P:intracellular signal transduction"/>
    <property type="evidence" value="ECO:0007669"/>
    <property type="project" value="InterPro"/>
</dbReference>
<keyword evidence="3" id="KW-1185">Reference proteome</keyword>
<dbReference type="Gene3D" id="3.10.20.230">
    <property type="entry name" value="Doublecortin domain"/>
    <property type="match status" value="1"/>
</dbReference>
<protein>
    <submittedName>
        <fullName evidence="2">Uncharacterized protein</fullName>
    </submittedName>
</protein>
<reference evidence="2" key="1">
    <citation type="submission" date="2019-08" db="EMBL/GenBank/DDBJ databases">
        <title>The improved chromosome-level genome for the pearl oyster Pinctada fucata martensii using PacBio sequencing and Hi-C.</title>
        <authorList>
            <person name="Zheng Z."/>
        </authorList>
    </citation>
    <scope>NUCLEOTIDE SEQUENCE</scope>
    <source>
        <strain evidence="2">ZZ-2019</strain>
        <tissue evidence="2">Adductor muscle</tissue>
    </source>
</reference>
<evidence type="ECO:0000256" key="1">
    <source>
        <dbReference type="SAM" id="MobiDB-lite"/>
    </source>
</evidence>